<accession>A7IVC7</accession>
<evidence type="ECO:0000313" key="2">
    <source>
        <dbReference type="Proteomes" id="UP000246715"/>
    </source>
</evidence>
<sequence length="70" mass="7839">MAVPTLPVTTLPSSRWFSTPTCPPVVSRFMRPITTFYAWQQVWAVSHLRTNLVLILAVGHLLTACLPHLP</sequence>
<protein>
    <submittedName>
        <fullName evidence="1">Uncharacterized protein m747L</fullName>
    </submittedName>
</protein>
<organism evidence="1 2">
    <name type="scientific">Paramecium bursaria Chlorella virus MT325</name>
    <name type="common">PBCV-MT325</name>
    <dbReference type="NCBI Taxonomy" id="346932"/>
    <lineage>
        <taxon>Viruses</taxon>
        <taxon>Varidnaviria</taxon>
        <taxon>Bamfordvirae</taxon>
        <taxon>Nucleocytoviricota</taxon>
        <taxon>Megaviricetes</taxon>
        <taxon>Algavirales</taxon>
        <taxon>Phycodnaviridae</taxon>
        <taxon>Chlorovirus</taxon>
        <taxon>Chlorovirus conductrix</taxon>
        <taxon>Paramecium bursaria Chlorella virus A1</taxon>
    </lineage>
</organism>
<gene>
    <name evidence="1" type="primary">m747L</name>
    <name evidence="1" type="ORF">MT325_m747L</name>
</gene>
<name>A7IVC7_PBCVM</name>
<proteinExistence type="predicted"/>
<dbReference type="Proteomes" id="UP000246715">
    <property type="component" value="Segment"/>
</dbReference>
<dbReference type="EMBL" id="DQ491001">
    <property type="protein sequence ID" value="ABT14301.1"/>
    <property type="molecule type" value="Genomic_DNA"/>
</dbReference>
<organismHost>
    <name type="scientific">Paramecium bursaria</name>
    <dbReference type="NCBI Taxonomy" id="74790"/>
</organismHost>
<evidence type="ECO:0000313" key="1">
    <source>
        <dbReference type="EMBL" id="ABT14301.1"/>
    </source>
</evidence>
<reference evidence="1 2" key="1">
    <citation type="journal article" date="2007" name="Virology">
        <title>Sequence and annotation of the 314-kb MT325 and the 321-kb FR483 viruses that infect Chlorella Pbi.</title>
        <authorList>
            <person name="Fitzgerald L.A."/>
            <person name="Graves M.V."/>
            <person name="Li X."/>
            <person name="Feldblyum T."/>
            <person name="Hartigan J."/>
            <person name="Van Etten J.L."/>
        </authorList>
    </citation>
    <scope>NUCLEOTIDE SEQUENCE [LARGE SCALE GENOMIC DNA]</scope>
    <source>
        <strain evidence="1 2">MT325</strain>
    </source>
</reference>